<organism evidence="3 4">
    <name type="scientific">Vanilla planifolia</name>
    <name type="common">Vanilla</name>
    <dbReference type="NCBI Taxonomy" id="51239"/>
    <lineage>
        <taxon>Eukaryota</taxon>
        <taxon>Viridiplantae</taxon>
        <taxon>Streptophyta</taxon>
        <taxon>Embryophyta</taxon>
        <taxon>Tracheophyta</taxon>
        <taxon>Spermatophyta</taxon>
        <taxon>Magnoliopsida</taxon>
        <taxon>Liliopsida</taxon>
        <taxon>Asparagales</taxon>
        <taxon>Orchidaceae</taxon>
        <taxon>Vanilloideae</taxon>
        <taxon>Vanilleae</taxon>
        <taxon>Vanilla</taxon>
    </lineage>
</organism>
<comment type="cofactor">
    <cofactor evidence="1">
        <name>heme</name>
        <dbReference type="ChEBI" id="CHEBI:30413"/>
    </cofactor>
</comment>
<keyword evidence="4" id="KW-1185">Reference proteome</keyword>
<dbReference type="InterPro" id="IPR020835">
    <property type="entry name" value="Catalase_sf"/>
</dbReference>
<dbReference type="Proteomes" id="UP000636800">
    <property type="component" value="Chromosome 11"/>
</dbReference>
<protein>
    <recommendedName>
        <fullName evidence="2">catalase</fullName>
        <ecNumber evidence="2">1.11.1.6</ecNumber>
    </recommendedName>
</protein>
<name>A0A835UGR2_VANPL</name>
<dbReference type="GO" id="GO:0005737">
    <property type="term" value="C:cytoplasm"/>
    <property type="evidence" value="ECO:0007669"/>
    <property type="project" value="TreeGrafter"/>
</dbReference>
<comment type="caution">
    <text evidence="3">The sequence shown here is derived from an EMBL/GenBank/DDBJ whole genome shotgun (WGS) entry which is preliminary data.</text>
</comment>
<dbReference type="SUPFAM" id="SSF56634">
    <property type="entry name" value="Heme-dependent catalase-like"/>
    <property type="match status" value="1"/>
</dbReference>
<sequence length="162" mass="18197">MDGRFKSAEIQHESYSLSYYVHYKYLSKATVRASTLQAVDETAIISTLRNRENSILLLVLSQPMDPYKYRPSSAYNSQFWTTNSGAPVWCNSSSLTVGARGPILLEDYHLIENLPNLIGRGFLSVLFMLGEPVQRVSSKLLMMFLISPVLISFGHQGSKLQS</sequence>
<dbReference type="EC" id="1.11.1.6" evidence="2"/>
<dbReference type="InterPro" id="IPR018028">
    <property type="entry name" value="Catalase"/>
</dbReference>
<evidence type="ECO:0000256" key="2">
    <source>
        <dbReference type="ARBA" id="ARBA00012314"/>
    </source>
</evidence>
<dbReference type="GO" id="GO:0020037">
    <property type="term" value="F:heme binding"/>
    <property type="evidence" value="ECO:0007669"/>
    <property type="project" value="InterPro"/>
</dbReference>
<proteinExistence type="predicted"/>
<gene>
    <name evidence="3" type="ORF">HPP92_021045</name>
</gene>
<dbReference type="GO" id="GO:0042744">
    <property type="term" value="P:hydrogen peroxide catabolic process"/>
    <property type="evidence" value="ECO:0007669"/>
    <property type="project" value="TreeGrafter"/>
</dbReference>
<dbReference type="GO" id="GO:0042542">
    <property type="term" value="P:response to hydrogen peroxide"/>
    <property type="evidence" value="ECO:0007669"/>
    <property type="project" value="TreeGrafter"/>
</dbReference>
<dbReference type="GO" id="GO:0004096">
    <property type="term" value="F:catalase activity"/>
    <property type="evidence" value="ECO:0007669"/>
    <property type="project" value="UniProtKB-EC"/>
</dbReference>
<dbReference type="PANTHER" id="PTHR11465:SF23">
    <property type="entry name" value="CATALASE-2"/>
    <property type="match status" value="1"/>
</dbReference>
<dbReference type="OrthoDB" id="1917273at2759"/>
<reference evidence="3 4" key="1">
    <citation type="journal article" date="2020" name="Nat. Food">
        <title>A phased Vanilla planifolia genome enables genetic improvement of flavour and production.</title>
        <authorList>
            <person name="Hasing T."/>
            <person name="Tang H."/>
            <person name="Brym M."/>
            <person name="Khazi F."/>
            <person name="Huang T."/>
            <person name="Chambers A.H."/>
        </authorList>
    </citation>
    <scope>NUCLEOTIDE SEQUENCE [LARGE SCALE GENOMIC DNA]</scope>
    <source>
        <tissue evidence="3">Leaf</tissue>
    </source>
</reference>
<evidence type="ECO:0000313" key="4">
    <source>
        <dbReference type="Proteomes" id="UP000636800"/>
    </source>
</evidence>
<evidence type="ECO:0000313" key="3">
    <source>
        <dbReference type="EMBL" id="KAG0460748.1"/>
    </source>
</evidence>
<dbReference type="Gene3D" id="4.10.91.20">
    <property type="match status" value="1"/>
</dbReference>
<dbReference type="PANTHER" id="PTHR11465">
    <property type="entry name" value="CATALASE"/>
    <property type="match status" value="1"/>
</dbReference>
<dbReference type="AlphaFoldDB" id="A0A835UGR2"/>
<evidence type="ECO:0000256" key="1">
    <source>
        <dbReference type="ARBA" id="ARBA00001971"/>
    </source>
</evidence>
<accession>A0A835UGR2</accession>
<dbReference type="EMBL" id="JADCNL010000011">
    <property type="protein sequence ID" value="KAG0460748.1"/>
    <property type="molecule type" value="Genomic_DNA"/>
</dbReference>